<dbReference type="EMBL" id="JBHRTB010000010">
    <property type="protein sequence ID" value="MFC3144474.1"/>
    <property type="molecule type" value="Genomic_DNA"/>
</dbReference>
<dbReference type="InterPro" id="IPR050707">
    <property type="entry name" value="HTH_MetabolicPath_Reg"/>
</dbReference>
<dbReference type="RefSeq" id="WP_275633821.1">
    <property type="nucleotide sequence ID" value="NZ_JARGYD010000006.1"/>
</dbReference>
<dbReference type="PANTHER" id="PTHR30136">
    <property type="entry name" value="HELIX-TURN-HELIX TRANSCRIPTIONAL REGULATOR, ICLR FAMILY"/>
    <property type="match status" value="1"/>
</dbReference>
<dbReference type="SMART" id="SM00346">
    <property type="entry name" value="HTH_ICLR"/>
    <property type="match status" value="1"/>
</dbReference>
<feature type="region of interest" description="Disordered" evidence="4">
    <location>
        <begin position="1"/>
        <end position="22"/>
    </location>
</feature>
<dbReference type="InterPro" id="IPR036390">
    <property type="entry name" value="WH_DNA-bd_sf"/>
</dbReference>
<feature type="domain" description="IclR-ED" evidence="6">
    <location>
        <begin position="87"/>
        <end position="271"/>
    </location>
</feature>
<evidence type="ECO:0000259" key="5">
    <source>
        <dbReference type="PROSITE" id="PS51077"/>
    </source>
</evidence>
<evidence type="ECO:0000313" key="8">
    <source>
        <dbReference type="Proteomes" id="UP001595632"/>
    </source>
</evidence>
<keyword evidence="2" id="KW-0238">DNA-binding</keyword>
<dbReference type="InterPro" id="IPR014757">
    <property type="entry name" value="Tscrpt_reg_IclR_C"/>
</dbReference>
<dbReference type="InterPro" id="IPR005471">
    <property type="entry name" value="Tscrpt_reg_IclR_N"/>
</dbReference>
<proteinExistence type="predicted"/>
<gene>
    <name evidence="7" type="ORF">ACFOGP_17245</name>
</gene>
<dbReference type="SUPFAM" id="SSF55781">
    <property type="entry name" value="GAF domain-like"/>
    <property type="match status" value="1"/>
</dbReference>
<evidence type="ECO:0000256" key="4">
    <source>
        <dbReference type="SAM" id="MobiDB-lite"/>
    </source>
</evidence>
<evidence type="ECO:0000259" key="6">
    <source>
        <dbReference type="PROSITE" id="PS51078"/>
    </source>
</evidence>
<dbReference type="Pfam" id="PF01614">
    <property type="entry name" value="IclR_C"/>
    <property type="match status" value="1"/>
</dbReference>
<feature type="domain" description="HTH iclR-type" evidence="5">
    <location>
        <begin position="25"/>
        <end position="86"/>
    </location>
</feature>
<dbReference type="Gene3D" id="1.10.10.10">
    <property type="entry name" value="Winged helix-like DNA-binding domain superfamily/Winged helix DNA-binding domain"/>
    <property type="match status" value="1"/>
</dbReference>
<name>A0ABV7GWC4_9RHOB</name>
<dbReference type="SUPFAM" id="SSF46785">
    <property type="entry name" value="Winged helix' DNA-binding domain"/>
    <property type="match status" value="1"/>
</dbReference>
<dbReference type="InterPro" id="IPR029016">
    <property type="entry name" value="GAF-like_dom_sf"/>
</dbReference>
<keyword evidence="8" id="KW-1185">Reference proteome</keyword>
<accession>A0ABV7GWC4</accession>
<dbReference type="PANTHER" id="PTHR30136:SF24">
    <property type="entry name" value="HTH-TYPE TRANSCRIPTIONAL REPRESSOR ALLR"/>
    <property type="match status" value="1"/>
</dbReference>
<dbReference type="Pfam" id="PF09339">
    <property type="entry name" value="HTH_IclR"/>
    <property type="match status" value="1"/>
</dbReference>
<evidence type="ECO:0000256" key="1">
    <source>
        <dbReference type="ARBA" id="ARBA00023015"/>
    </source>
</evidence>
<reference evidence="8" key="1">
    <citation type="journal article" date="2019" name="Int. J. Syst. Evol. Microbiol.">
        <title>The Global Catalogue of Microorganisms (GCM) 10K type strain sequencing project: providing services to taxonomists for standard genome sequencing and annotation.</title>
        <authorList>
            <consortium name="The Broad Institute Genomics Platform"/>
            <consortium name="The Broad Institute Genome Sequencing Center for Infectious Disease"/>
            <person name="Wu L."/>
            <person name="Ma J."/>
        </authorList>
    </citation>
    <scope>NUCLEOTIDE SEQUENCE [LARGE SCALE GENOMIC DNA]</scope>
    <source>
        <strain evidence="8">KCTC 52366</strain>
    </source>
</reference>
<evidence type="ECO:0000256" key="3">
    <source>
        <dbReference type="ARBA" id="ARBA00023163"/>
    </source>
</evidence>
<evidence type="ECO:0000256" key="2">
    <source>
        <dbReference type="ARBA" id="ARBA00023125"/>
    </source>
</evidence>
<comment type="caution">
    <text evidence="7">The sequence shown here is derived from an EMBL/GenBank/DDBJ whole genome shotgun (WGS) entry which is preliminary data.</text>
</comment>
<dbReference type="Proteomes" id="UP001595632">
    <property type="component" value="Unassembled WGS sequence"/>
</dbReference>
<dbReference type="PROSITE" id="PS51077">
    <property type="entry name" value="HTH_ICLR"/>
    <property type="match status" value="1"/>
</dbReference>
<keyword evidence="3" id="KW-0804">Transcription</keyword>
<protein>
    <submittedName>
        <fullName evidence="7">IclR family transcriptional regulator</fullName>
    </submittedName>
</protein>
<organism evidence="7 8">
    <name type="scientific">Psychromarinibacter halotolerans</name>
    <dbReference type="NCBI Taxonomy" id="1775175"/>
    <lineage>
        <taxon>Bacteria</taxon>
        <taxon>Pseudomonadati</taxon>
        <taxon>Pseudomonadota</taxon>
        <taxon>Alphaproteobacteria</taxon>
        <taxon>Rhodobacterales</taxon>
        <taxon>Paracoccaceae</taxon>
        <taxon>Psychromarinibacter</taxon>
    </lineage>
</organism>
<dbReference type="InterPro" id="IPR036388">
    <property type="entry name" value="WH-like_DNA-bd_sf"/>
</dbReference>
<evidence type="ECO:0000313" key="7">
    <source>
        <dbReference type="EMBL" id="MFC3144474.1"/>
    </source>
</evidence>
<dbReference type="Gene3D" id="3.30.450.40">
    <property type="match status" value="1"/>
</dbReference>
<dbReference type="PROSITE" id="PS51078">
    <property type="entry name" value="ICLR_ED"/>
    <property type="match status" value="1"/>
</dbReference>
<sequence>MTQDQDTKTGDTAKRGRTVARGESESSLVRMLSVVELFSPEHPTWTAEQIANEMGLTQSTAYRYIAALTSFGYLAPLSGAEYGLGPKIIELDLMIRHTDPLISRAREKAEELVAMVPAAVASLINLHGDTAISVLQVKKPQDLEISFERGRSMKLYAGSAAKVILAHLPRSRLLKLYGNHHADIRNYGLGETWKEFSRALLMIRKSPTLTTIGEANPNSWGIAAPVFNADGDIKGSLVVIMPRDTYETTDRDRLADRLAAAARELAAPPQKGG</sequence>
<keyword evidence="1" id="KW-0805">Transcription regulation</keyword>